<dbReference type="InterPro" id="IPR001962">
    <property type="entry name" value="Asn_synthase"/>
</dbReference>
<evidence type="ECO:0000256" key="1">
    <source>
        <dbReference type="ARBA" id="ARBA00005187"/>
    </source>
</evidence>
<dbReference type="GO" id="GO:0006529">
    <property type="term" value="P:asparagine biosynthetic process"/>
    <property type="evidence" value="ECO:0007669"/>
    <property type="project" value="InterPro"/>
</dbReference>
<dbReference type="InterPro" id="IPR051786">
    <property type="entry name" value="ASN_synthetase/amidase"/>
</dbReference>
<evidence type="ECO:0000256" key="3">
    <source>
        <dbReference type="ARBA" id="ARBA00048741"/>
    </source>
</evidence>
<feature type="domain" description="Asparagine synthetase" evidence="4">
    <location>
        <begin position="1"/>
        <end position="355"/>
    </location>
</feature>
<keyword evidence="6" id="KW-1185">Reference proteome</keyword>
<dbReference type="Proteomes" id="UP000287853">
    <property type="component" value="Unassembled WGS sequence"/>
</dbReference>
<evidence type="ECO:0000259" key="4">
    <source>
        <dbReference type="Pfam" id="PF00733"/>
    </source>
</evidence>
<gene>
    <name evidence="5" type="ORF">H206_02331</name>
</gene>
<proteinExistence type="predicted"/>
<protein>
    <recommendedName>
        <fullName evidence="2">asparagine synthase (glutamine-hydrolyzing)</fullName>
        <ecNumber evidence="2">6.3.5.4</ecNumber>
    </recommendedName>
</protein>
<evidence type="ECO:0000256" key="2">
    <source>
        <dbReference type="ARBA" id="ARBA00012737"/>
    </source>
</evidence>
<keyword evidence="5" id="KW-0436">Ligase</keyword>
<dbReference type="SUPFAM" id="SSF52402">
    <property type="entry name" value="Adenine nucleotide alpha hydrolases-like"/>
    <property type="match status" value="1"/>
</dbReference>
<dbReference type="Gene3D" id="3.40.50.620">
    <property type="entry name" value="HUPs"/>
    <property type="match status" value="1"/>
</dbReference>
<dbReference type="EC" id="6.3.5.4" evidence="2"/>
<dbReference type="GO" id="GO:0005829">
    <property type="term" value="C:cytosol"/>
    <property type="evidence" value="ECO:0007669"/>
    <property type="project" value="TreeGrafter"/>
</dbReference>
<comment type="pathway">
    <text evidence="1">Amino-acid biosynthesis; L-asparagine biosynthesis; L-asparagine from L-aspartate (L-Gln route): step 1/1.</text>
</comment>
<dbReference type="GO" id="GO:0004066">
    <property type="term" value="F:asparagine synthase (glutamine-hydrolyzing) activity"/>
    <property type="evidence" value="ECO:0007669"/>
    <property type="project" value="UniProtKB-EC"/>
</dbReference>
<dbReference type="PANTHER" id="PTHR43284:SF1">
    <property type="entry name" value="ASPARAGINE SYNTHETASE"/>
    <property type="match status" value="1"/>
</dbReference>
<reference evidence="5 6" key="1">
    <citation type="submission" date="2017-01" db="EMBL/GenBank/DDBJ databases">
        <title>The cable genome- insights into the physiology and evolution of filamentous bacteria capable of sulfide oxidation via long distance electron transfer.</title>
        <authorList>
            <person name="Schreiber L."/>
            <person name="Bjerg J.T."/>
            <person name="Boggild A."/>
            <person name="Van De Vossenberg J."/>
            <person name="Meysman F."/>
            <person name="Nielsen L.P."/>
            <person name="Schramm A."/>
            <person name="Kjeldsen K.U."/>
        </authorList>
    </citation>
    <scope>NUCLEOTIDE SEQUENCE [LARGE SCALE GENOMIC DNA]</scope>
    <source>
        <strain evidence="5">MCF</strain>
    </source>
</reference>
<dbReference type="InterPro" id="IPR014729">
    <property type="entry name" value="Rossmann-like_a/b/a_fold"/>
</dbReference>
<organism evidence="5 6">
    <name type="scientific">Candidatus Electrothrix aarhusensis</name>
    <dbReference type="NCBI Taxonomy" id="1859131"/>
    <lineage>
        <taxon>Bacteria</taxon>
        <taxon>Pseudomonadati</taxon>
        <taxon>Thermodesulfobacteriota</taxon>
        <taxon>Desulfobulbia</taxon>
        <taxon>Desulfobulbales</taxon>
        <taxon>Desulfobulbaceae</taxon>
        <taxon>Candidatus Electrothrix</taxon>
    </lineage>
</organism>
<dbReference type="EMBL" id="MTKO01000106">
    <property type="protein sequence ID" value="RWX43908.1"/>
    <property type="molecule type" value="Genomic_DNA"/>
</dbReference>
<dbReference type="Pfam" id="PF00733">
    <property type="entry name" value="Asn_synthase"/>
    <property type="match status" value="1"/>
</dbReference>
<comment type="caution">
    <text evidence="5">The sequence shown here is derived from an EMBL/GenBank/DDBJ whole genome shotgun (WGS) entry which is preliminary data.</text>
</comment>
<name>A0A444ISM5_9BACT</name>
<dbReference type="CDD" id="cd01991">
    <property type="entry name" value="Asn_synthase_B_C"/>
    <property type="match status" value="1"/>
</dbReference>
<accession>A0A444ISM5</accession>
<evidence type="ECO:0000313" key="6">
    <source>
        <dbReference type="Proteomes" id="UP000287853"/>
    </source>
</evidence>
<evidence type="ECO:0000313" key="5">
    <source>
        <dbReference type="EMBL" id="RWX43908.1"/>
    </source>
</evidence>
<dbReference type="PANTHER" id="PTHR43284">
    <property type="entry name" value="ASPARAGINE SYNTHETASE (GLUTAMINE-HYDROLYZING)"/>
    <property type="match status" value="1"/>
</dbReference>
<sequence>MQGQATKPIKTFTIGFEEDGYSEAVYAKAVAKHLHTEHTELYLNAAQAMEVIPQLPTLYDEPFADSSQIPTFLVAQMARQYVTVALSGDGGDELFGGYNRYLWAPKIWQKISWMPYGLRQHICRLLIRASGMDLWTRYWGGSSRISIALAGEKLQKLGQRLQDVRDIDDFYQSLVSEWQAPEDMVLFGQELDTLLTDRGRWPQLERVEERMMYLDAMTYLPDDILCKVDRAAMGVSLETRVPFLDHRVVEMAWRLPLHMKIRNGQGKWPLRQLLYKYVPRELIERPKQGFAIPLGEWLRGPLRDWAEHLLDPVRLSEEGYFRPEEIRQKWQEHMSSKRNWEHSLWSILMFQAWLETQQEKS</sequence>
<dbReference type="AlphaFoldDB" id="A0A444ISM5"/>
<comment type="catalytic activity">
    <reaction evidence="3">
        <text>L-aspartate + L-glutamine + ATP + H2O = L-asparagine + L-glutamate + AMP + diphosphate + H(+)</text>
        <dbReference type="Rhea" id="RHEA:12228"/>
        <dbReference type="ChEBI" id="CHEBI:15377"/>
        <dbReference type="ChEBI" id="CHEBI:15378"/>
        <dbReference type="ChEBI" id="CHEBI:29985"/>
        <dbReference type="ChEBI" id="CHEBI:29991"/>
        <dbReference type="ChEBI" id="CHEBI:30616"/>
        <dbReference type="ChEBI" id="CHEBI:33019"/>
        <dbReference type="ChEBI" id="CHEBI:58048"/>
        <dbReference type="ChEBI" id="CHEBI:58359"/>
        <dbReference type="ChEBI" id="CHEBI:456215"/>
        <dbReference type="EC" id="6.3.5.4"/>
    </reaction>
</comment>